<dbReference type="RefSeq" id="WP_010495091.1">
    <property type="nucleotide sequence ID" value="NZ_JQBK01000121.1"/>
</dbReference>
<protein>
    <submittedName>
        <fullName evidence="6">NLP P60 protein</fullName>
    </submittedName>
</protein>
<evidence type="ECO:0000313" key="7">
    <source>
        <dbReference type="Proteomes" id="UP000051491"/>
    </source>
</evidence>
<keyword evidence="2" id="KW-0645">Protease</keyword>
<evidence type="ECO:0000313" key="6">
    <source>
        <dbReference type="EMBL" id="KRN80516.1"/>
    </source>
</evidence>
<evidence type="ECO:0000256" key="4">
    <source>
        <dbReference type="ARBA" id="ARBA00022807"/>
    </source>
</evidence>
<feature type="domain" description="NlpC/P60" evidence="5">
    <location>
        <begin position="173"/>
        <end position="297"/>
    </location>
</feature>
<dbReference type="SUPFAM" id="SSF54001">
    <property type="entry name" value="Cysteine proteinases"/>
    <property type="match status" value="1"/>
</dbReference>
<name>A0A0R2K2X9_9LACO</name>
<reference evidence="6 7" key="1">
    <citation type="journal article" date="2015" name="Genome Announc.">
        <title>Expanding the biotechnology potential of lactobacilli through comparative genomics of 213 strains and associated genera.</title>
        <authorList>
            <person name="Sun Z."/>
            <person name="Harris H.M."/>
            <person name="McCann A."/>
            <person name="Guo C."/>
            <person name="Argimon S."/>
            <person name="Zhang W."/>
            <person name="Yang X."/>
            <person name="Jeffery I.B."/>
            <person name="Cooney J.C."/>
            <person name="Kagawa T.F."/>
            <person name="Liu W."/>
            <person name="Song Y."/>
            <person name="Salvetti E."/>
            <person name="Wrobel A."/>
            <person name="Rasinkangas P."/>
            <person name="Parkhill J."/>
            <person name="Rea M.C."/>
            <person name="O'Sullivan O."/>
            <person name="Ritari J."/>
            <person name="Douillard F.P."/>
            <person name="Paul Ross R."/>
            <person name="Yang R."/>
            <person name="Briner A.E."/>
            <person name="Felis G.E."/>
            <person name="de Vos W.M."/>
            <person name="Barrangou R."/>
            <person name="Klaenhammer T.R."/>
            <person name="Caufield P.W."/>
            <person name="Cui Y."/>
            <person name="Zhang H."/>
            <person name="O'Toole P.W."/>
        </authorList>
    </citation>
    <scope>NUCLEOTIDE SEQUENCE [LARGE SCALE GENOMIC DNA]</scope>
    <source>
        <strain evidence="6 7">DSM 15353</strain>
    </source>
</reference>
<comment type="caution">
    <text evidence="6">The sequence shown here is derived from an EMBL/GenBank/DDBJ whole genome shotgun (WGS) entry which is preliminary data.</text>
</comment>
<dbReference type="Proteomes" id="UP000051491">
    <property type="component" value="Unassembled WGS sequence"/>
</dbReference>
<evidence type="ECO:0000256" key="3">
    <source>
        <dbReference type="ARBA" id="ARBA00022801"/>
    </source>
</evidence>
<evidence type="ECO:0000259" key="5">
    <source>
        <dbReference type="PROSITE" id="PS51935"/>
    </source>
</evidence>
<evidence type="ECO:0000256" key="2">
    <source>
        <dbReference type="ARBA" id="ARBA00022670"/>
    </source>
</evidence>
<proteinExistence type="inferred from homology"/>
<dbReference type="STRING" id="89059.LAC1533_0281"/>
<dbReference type="PANTHER" id="PTHR47053">
    <property type="entry name" value="MUREIN DD-ENDOPEPTIDASE MEPH-RELATED"/>
    <property type="match status" value="1"/>
</dbReference>
<dbReference type="PATRIC" id="fig|89059.3.peg.342"/>
<dbReference type="InterPro" id="IPR038765">
    <property type="entry name" value="Papain-like_cys_pep_sf"/>
</dbReference>
<dbReference type="AlphaFoldDB" id="A0A0R2K2X9"/>
<dbReference type="Pfam" id="PF00877">
    <property type="entry name" value="NLPC_P60"/>
    <property type="match status" value="1"/>
</dbReference>
<dbReference type="EMBL" id="JQBK01000121">
    <property type="protein sequence ID" value="KRN80516.1"/>
    <property type="molecule type" value="Genomic_DNA"/>
</dbReference>
<accession>A0A0R2K2X9</accession>
<dbReference type="InterPro" id="IPR000064">
    <property type="entry name" value="NLP_P60_dom"/>
</dbReference>
<dbReference type="Gene3D" id="3.90.1720.10">
    <property type="entry name" value="endopeptidase domain like (from Nostoc punctiforme)"/>
    <property type="match status" value="1"/>
</dbReference>
<dbReference type="OrthoDB" id="1654978at2"/>
<dbReference type="PANTHER" id="PTHR47053:SF3">
    <property type="entry name" value="GAMMA-D-GLUTAMYL-L-LYSINE DIPEPTIDYL-PEPTIDASE"/>
    <property type="match status" value="1"/>
</dbReference>
<dbReference type="PROSITE" id="PS51935">
    <property type="entry name" value="NLPC_P60"/>
    <property type="match status" value="1"/>
</dbReference>
<keyword evidence="4" id="KW-0788">Thiol protease</keyword>
<gene>
    <name evidence="6" type="ORF">IV43_GL000337</name>
</gene>
<keyword evidence="3" id="KW-0378">Hydrolase</keyword>
<sequence length="304" mass="33753">MEKLRVKVPVTNLWRSKDKIRPIDQKILAGNAKDWSTEMSDQETIQLCDDNMIDSQLLFNDKVILEEQDGEWSKVIAVDQPTHQNSKGYPGWVPTASLTSASAEQENAVTSVTICVKSTPLYDEQHSPLTELTLGTKLEKLTADNCKVKVATPLGIGFVDRKATQIPEELVGKNDGETMVNISRQFLGMRYIWGGISSYGYDCSGLAYGLHRVIGVTIPRDADDQQLSGAPIEVDAIRPGDLIFFAYEHGTGSVHHVGMYIGNGEMIESRTPGKKVDIAKLTEPKFAAEYAGFRRYWNQAENKL</sequence>
<dbReference type="GO" id="GO:0008234">
    <property type="term" value="F:cysteine-type peptidase activity"/>
    <property type="evidence" value="ECO:0007669"/>
    <property type="project" value="UniProtKB-KW"/>
</dbReference>
<evidence type="ECO:0000256" key="1">
    <source>
        <dbReference type="ARBA" id="ARBA00007074"/>
    </source>
</evidence>
<dbReference type="InterPro" id="IPR051202">
    <property type="entry name" value="Peptidase_C40"/>
</dbReference>
<comment type="similarity">
    <text evidence="1">Belongs to the peptidase C40 family.</text>
</comment>
<organism evidence="6 7">
    <name type="scientific">Ligilactobacillus acidipiscis</name>
    <dbReference type="NCBI Taxonomy" id="89059"/>
    <lineage>
        <taxon>Bacteria</taxon>
        <taxon>Bacillati</taxon>
        <taxon>Bacillota</taxon>
        <taxon>Bacilli</taxon>
        <taxon>Lactobacillales</taxon>
        <taxon>Lactobacillaceae</taxon>
        <taxon>Ligilactobacillus</taxon>
    </lineage>
</organism>
<dbReference type="GO" id="GO:0006508">
    <property type="term" value="P:proteolysis"/>
    <property type="evidence" value="ECO:0007669"/>
    <property type="project" value="UniProtKB-KW"/>
</dbReference>